<evidence type="ECO:0000256" key="1">
    <source>
        <dbReference type="SAM" id="SignalP"/>
    </source>
</evidence>
<feature type="signal peptide" evidence="1">
    <location>
        <begin position="1"/>
        <end position="30"/>
    </location>
</feature>
<dbReference type="EMBL" id="QLTQ01000010">
    <property type="protein sequence ID" value="RAS45522.1"/>
    <property type="molecule type" value="Genomic_DNA"/>
</dbReference>
<comment type="caution">
    <text evidence="2">The sequence shown here is derived from an EMBL/GenBank/DDBJ whole genome shotgun (WGS) entry which is preliminary data.</text>
</comment>
<name>A0ABX9DTA8_9BACT</name>
<keyword evidence="1" id="KW-0732">Signal</keyword>
<evidence type="ECO:0000313" key="2">
    <source>
        <dbReference type="EMBL" id="RAS45522.1"/>
    </source>
</evidence>
<protein>
    <recommendedName>
        <fullName evidence="4">Lipoprotein</fullName>
    </recommendedName>
</protein>
<keyword evidence="3" id="KW-1185">Reference proteome</keyword>
<evidence type="ECO:0008006" key="4">
    <source>
        <dbReference type="Google" id="ProtNLM"/>
    </source>
</evidence>
<dbReference type="Proteomes" id="UP000249852">
    <property type="component" value="Unassembled WGS sequence"/>
</dbReference>
<gene>
    <name evidence="2" type="ORF">BC673_11065</name>
</gene>
<dbReference type="PROSITE" id="PS51257">
    <property type="entry name" value="PROKAR_LIPOPROTEIN"/>
    <property type="match status" value="1"/>
</dbReference>
<evidence type="ECO:0000313" key="3">
    <source>
        <dbReference type="Proteomes" id="UP000249852"/>
    </source>
</evidence>
<organism evidence="2 3">
    <name type="scientific">Prevotella pallens</name>
    <dbReference type="NCBI Taxonomy" id="60133"/>
    <lineage>
        <taxon>Bacteria</taxon>
        <taxon>Pseudomonadati</taxon>
        <taxon>Bacteroidota</taxon>
        <taxon>Bacteroidia</taxon>
        <taxon>Bacteroidales</taxon>
        <taxon>Prevotellaceae</taxon>
        <taxon>Prevotella</taxon>
    </lineage>
</organism>
<dbReference type="RefSeq" id="WP_006045131.1">
    <property type="nucleotide sequence ID" value="NZ_QLTQ01000010.1"/>
</dbReference>
<proteinExistence type="predicted"/>
<reference evidence="2 3" key="1">
    <citation type="submission" date="2018-06" db="EMBL/GenBank/DDBJ databases">
        <title>Genomic Encyclopedia of Archaeal and Bacterial Type Strains, Phase II (KMG-II): from individual species to whole genera.</title>
        <authorList>
            <person name="Goeker M."/>
        </authorList>
    </citation>
    <scope>NUCLEOTIDE SEQUENCE [LARGE SCALE GENOMIC DNA]</scope>
    <source>
        <strain evidence="2 3">DSM 18710</strain>
    </source>
</reference>
<feature type="chain" id="PRO_5046091905" description="Lipoprotein" evidence="1">
    <location>
        <begin position="31"/>
        <end position="111"/>
    </location>
</feature>
<accession>A0ABX9DTA8</accession>
<sequence length="111" mass="12919">MKKIKNTHFYIYACNSLIALLLMTSCSTFKEIVKEDIVESITDPKTGTPVFTREYDTKPYQINIGEIIKARKEQKKEKKRELIENYKIEQTDSAQKLKVDSTSKCKFTSPF</sequence>